<dbReference type="PANTHER" id="PTHR46401:SF2">
    <property type="entry name" value="GLYCOSYLTRANSFERASE WBBK-RELATED"/>
    <property type="match status" value="1"/>
</dbReference>
<dbReference type="CDD" id="cd04955">
    <property type="entry name" value="GT4-like"/>
    <property type="match status" value="1"/>
</dbReference>
<keyword evidence="1 3" id="KW-0808">Transferase</keyword>
<accession>Q4K0R5</accession>
<reference evidence="3" key="1">
    <citation type="journal article" date="2006" name="PLoS Genet.">
        <title>Genetic analysis of the capsular biosynthetic locus from all 90 pneumococcal serotypes.</title>
        <authorList>
            <person name="Bentley S.D."/>
            <person name="Aanensen D.M."/>
            <person name="Mavroidi A."/>
            <person name="Saunders D."/>
            <person name="Rabbinowitsch E."/>
            <person name="Collins M."/>
            <person name="Donohoe K."/>
            <person name="Harris D."/>
            <person name="Murphy L."/>
            <person name="Quail M.A."/>
            <person name="Samuel G."/>
            <person name="Skovsted I.C."/>
            <person name="Kaltoft M.S."/>
            <person name="Barrell B."/>
            <person name="Reeves P.R."/>
            <person name="Parkhill J."/>
            <person name="Spratt B.G."/>
        </authorList>
    </citation>
    <scope>NUCLEOTIDE SEQUENCE</scope>
    <source>
        <strain evidence="3">546/62</strain>
    </source>
</reference>
<organism evidence="3">
    <name type="scientific">Streptococcus pneumoniae</name>
    <dbReference type="NCBI Taxonomy" id="1313"/>
    <lineage>
        <taxon>Bacteria</taxon>
        <taxon>Bacillati</taxon>
        <taxon>Bacillota</taxon>
        <taxon>Bacilli</taxon>
        <taxon>Lactobacillales</taxon>
        <taxon>Streptococcaceae</taxon>
        <taxon>Streptococcus</taxon>
    </lineage>
</organism>
<dbReference type="GO" id="GO:0009103">
    <property type="term" value="P:lipopolysaccharide biosynthetic process"/>
    <property type="evidence" value="ECO:0007669"/>
    <property type="project" value="TreeGrafter"/>
</dbReference>
<dbReference type="Gene3D" id="3.40.50.2000">
    <property type="entry name" value="Glycogen Phosphorylase B"/>
    <property type="match status" value="2"/>
</dbReference>
<sequence length="405" mass="46728">MERNSLLLFQTTRRKMKKSVYIIGSKGIPAKYGGFETFVEKLTEYQKDGNIQYYVTCMRENSAKSGFTADTFEYNGAICYNIDVPNIGPARAIAYDIAAVNKAIELAKENKDEAPIFYILACRIGPFISGLKKKIRSIGGRLLVNPDGHEWLRAKWSLPVRKYWKFSEQLMVKHADLLVCDSKNIEKYIREDYKQYQPKTTYIAYGTDTTPSSLKSEDAKVRNWYREKGVSENGYYLVVGRFVPENNYETMIREFIKSKSNKDFVLITNVEQNKFYDQLLKETGFDKDLRVKFVGTVYDQELLKYIRENAFAYFHGHEVGGTNPSLLEALASTKLNLLLDVGFNREVGEDGAIYWKKDELAHVIEEVERFDEGDISELDEKSSQRIADAFTWEKIVSDYEEVFKG</sequence>
<dbReference type="GO" id="GO:0016757">
    <property type="term" value="F:glycosyltransferase activity"/>
    <property type="evidence" value="ECO:0007669"/>
    <property type="project" value="TreeGrafter"/>
</dbReference>
<name>Q4K0R5_STREE</name>
<dbReference type="AlphaFoldDB" id="Q4K0R5"/>
<dbReference type="InterPro" id="IPR015393">
    <property type="entry name" value="DUF1972"/>
</dbReference>
<dbReference type="Pfam" id="PF09314">
    <property type="entry name" value="DUF1972"/>
    <property type="match status" value="1"/>
</dbReference>
<gene>
    <name evidence="3" type="primary">wchF</name>
    <name evidence="3" type="ORF">SPC21_0009</name>
</gene>
<dbReference type="PANTHER" id="PTHR46401">
    <property type="entry name" value="GLYCOSYLTRANSFERASE WBBK-RELATED"/>
    <property type="match status" value="1"/>
</dbReference>
<dbReference type="CAZy" id="GT4">
    <property type="family name" value="Glycosyltransferase Family 4"/>
</dbReference>
<feature type="domain" description="DUF1972" evidence="2">
    <location>
        <begin position="18"/>
        <end position="208"/>
    </location>
</feature>
<evidence type="ECO:0000259" key="2">
    <source>
        <dbReference type="Pfam" id="PF09314"/>
    </source>
</evidence>
<evidence type="ECO:0000256" key="1">
    <source>
        <dbReference type="ARBA" id="ARBA00022679"/>
    </source>
</evidence>
<proteinExistence type="predicted"/>
<dbReference type="SUPFAM" id="SSF53756">
    <property type="entry name" value="UDP-Glycosyltransferase/glycogen phosphorylase"/>
    <property type="match status" value="1"/>
</dbReference>
<protein>
    <submittedName>
        <fullName evidence="3">Putative rhamnosyl transferase WchF</fullName>
    </submittedName>
</protein>
<dbReference type="EMBL" id="CR931680">
    <property type="protein sequence ID" value="CAI33740.1"/>
    <property type="molecule type" value="Genomic_DNA"/>
</dbReference>
<dbReference type="NCBIfam" id="NF046071">
    <property type="entry name" value="B1-4RhmsylTfaseCps2T"/>
    <property type="match status" value="1"/>
</dbReference>
<evidence type="ECO:0000313" key="3">
    <source>
        <dbReference type="EMBL" id="CAI33740.1"/>
    </source>
</evidence>